<sequence>MLKTKVLNPQTHQFYETVLIPNPGSPSECLIGRHASCDLVLDSPEISRVHCRVLFWKGQCYFADLGSTDGSRLNNESVQVNRHYPLKPEDTIRIGDFLLLVEAIDLPQQTALDQPAEASSLRPVWSDAAGGEIVVRCVQIIQQTHDVKTFRFVAEPAVLFSHRPGQFVTLSLEIDGQPVQRSYSISSSPSRPETLDITVKRVVAPPDSPTAAPGLVSNWLHDHLSVGRKLRLNGPFGSFTCLDAPAPKLLLLSAGSGITPMISMTQWLCDTASDLDVIFLHSARSPQDLIFRQQLEALAAQHPNLKLAVTLTRSSHGQAWLGYSGHLSSAMLQSIAPDLQERWVYVCGPAAFMDAAKTLLAELKFPMQHYFAESFGAAKPRSQPSLTQPRDSAALPIPDLDRHHSPELKPDLKIVPSIAPASRSDARTSILFTKSGKEVACEAEDCILEIAEQENIRMPSGCRVGVCGVCKHRVIDGEVTYAEAPAALQAAELQQGFILPCVAYPVGRVVLEA</sequence>
<dbReference type="PANTHER" id="PTHR47354:SF6">
    <property type="entry name" value="NADH OXIDOREDUCTASE HCR"/>
    <property type="match status" value="1"/>
</dbReference>
<evidence type="ECO:0000256" key="4">
    <source>
        <dbReference type="ARBA" id="ARBA00022714"/>
    </source>
</evidence>
<dbReference type="Proteomes" id="UP000707356">
    <property type="component" value="Unassembled WGS sequence"/>
</dbReference>
<dbReference type="InterPro" id="IPR012675">
    <property type="entry name" value="Beta-grasp_dom_sf"/>
</dbReference>
<evidence type="ECO:0000259" key="12">
    <source>
        <dbReference type="PROSITE" id="PS51085"/>
    </source>
</evidence>
<evidence type="ECO:0000259" key="11">
    <source>
        <dbReference type="PROSITE" id="PS50006"/>
    </source>
</evidence>
<dbReference type="CDD" id="cd00207">
    <property type="entry name" value="fer2"/>
    <property type="match status" value="1"/>
</dbReference>
<dbReference type="Pfam" id="PF00111">
    <property type="entry name" value="Fer2"/>
    <property type="match status" value="1"/>
</dbReference>
<keyword evidence="3" id="KW-0285">Flavoprotein</keyword>
<dbReference type="InterPro" id="IPR050415">
    <property type="entry name" value="MRET"/>
</dbReference>
<dbReference type="PROSITE" id="PS51384">
    <property type="entry name" value="FAD_FR"/>
    <property type="match status" value="1"/>
</dbReference>
<evidence type="ECO:0000256" key="6">
    <source>
        <dbReference type="ARBA" id="ARBA00022827"/>
    </source>
</evidence>
<keyword evidence="6" id="KW-0274">FAD</keyword>
<dbReference type="InterPro" id="IPR017938">
    <property type="entry name" value="Riboflavin_synthase-like_b-brl"/>
</dbReference>
<feature type="domain" description="FAD-binding FR-type" evidence="13">
    <location>
        <begin position="130"/>
        <end position="242"/>
    </location>
</feature>
<feature type="domain" description="FHA" evidence="11">
    <location>
        <begin position="29"/>
        <end position="78"/>
    </location>
</feature>
<dbReference type="GO" id="GO:0016491">
    <property type="term" value="F:oxidoreductase activity"/>
    <property type="evidence" value="ECO:0007669"/>
    <property type="project" value="UniProtKB-KW"/>
</dbReference>
<dbReference type="SMART" id="SM00240">
    <property type="entry name" value="FHA"/>
    <property type="match status" value="1"/>
</dbReference>
<dbReference type="InterPro" id="IPR008984">
    <property type="entry name" value="SMAD_FHA_dom_sf"/>
</dbReference>
<dbReference type="InterPro" id="IPR000253">
    <property type="entry name" value="FHA_dom"/>
</dbReference>
<evidence type="ECO:0000256" key="10">
    <source>
        <dbReference type="SAM" id="MobiDB-lite"/>
    </source>
</evidence>
<dbReference type="PROSITE" id="PS50006">
    <property type="entry name" value="FHA_DOMAIN"/>
    <property type="match status" value="1"/>
</dbReference>
<dbReference type="InterPro" id="IPR036010">
    <property type="entry name" value="2Fe-2S_ferredoxin-like_sf"/>
</dbReference>
<evidence type="ECO:0000259" key="13">
    <source>
        <dbReference type="PROSITE" id="PS51384"/>
    </source>
</evidence>
<dbReference type="Pfam" id="PF00498">
    <property type="entry name" value="FHA"/>
    <property type="match status" value="1"/>
</dbReference>
<dbReference type="PRINTS" id="PR00371">
    <property type="entry name" value="FPNCR"/>
</dbReference>
<feature type="domain" description="2Fe-2S ferredoxin-type" evidence="12">
    <location>
        <begin position="428"/>
        <end position="513"/>
    </location>
</feature>
<dbReference type="InterPro" id="IPR017927">
    <property type="entry name" value="FAD-bd_FR_type"/>
</dbReference>
<dbReference type="Pfam" id="PF00175">
    <property type="entry name" value="NAD_binding_1"/>
    <property type="match status" value="1"/>
</dbReference>
<dbReference type="Gene3D" id="3.40.50.80">
    <property type="entry name" value="Nucleotide-binding domain of ferredoxin-NADP reductase (FNR) module"/>
    <property type="match status" value="1"/>
</dbReference>
<evidence type="ECO:0000256" key="7">
    <source>
        <dbReference type="ARBA" id="ARBA00023002"/>
    </source>
</evidence>
<evidence type="ECO:0000313" key="14">
    <source>
        <dbReference type="EMBL" id="MBW4467747.1"/>
    </source>
</evidence>
<evidence type="ECO:0000256" key="2">
    <source>
        <dbReference type="ARBA" id="ARBA00013903"/>
    </source>
</evidence>
<dbReference type="InterPro" id="IPR001709">
    <property type="entry name" value="Flavoprot_Pyr_Nucl_cyt_Rdtase"/>
</dbReference>
<reference evidence="14" key="1">
    <citation type="submission" date="2021-05" db="EMBL/GenBank/DDBJ databases">
        <authorList>
            <person name="Pietrasiak N."/>
            <person name="Ward R."/>
            <person name="Stajich J.E."/>
            <person name="Kurbessoian T."/>
        </authorList>
    </citation>
    <scope>NUCLEOTIDE SEQUENCE</scope>
    <source>
        <strain evidence="14">GSE-TBD4-15B</strain>
    </source>
</reference>
<keyword evidence="7" id="KW-0560">Oxidoreductase</keyword>
<dbReference type="InterPro" id="IPR039261">
    <property type="entry name" value="FNR_nucleotide-bd"/>
</dbReference>
<dbReference type="InterPro" id="IPR006058">
    <property type="entry name" value="2Fe2S_fd_BS"/>
</dbReference>
<evidence type="ECO:0000313" key="15">
    <source>
        <dbReference type="Proteomes" id="UP000707356"/>
    </source>
</evidence>
<reference evidence="14" key="2">
    <citation type="journal article" date="2022" name="Microbiol. Resour. Announc.">
        <title>Metagenome Sequencing to Explore Phylogenomics of Terrestrial Cyanobacteria.</title>
        <authorList>
            <person name="Ward R.D."/>
            <person name="Stajich J.E."/>
            <person name="Johansen J.R."/>
            <person name="Huntemann M."/>
            <person name="Clum A."/>
            <person name="Foster B."/>
            <person name="Foster B."/>
            <person name="Roux S."/>
            <person name="Palaniappan K."/>
            <person name="Varghese N."/>
            <person name="Mukherjee S."/>
            <person name="Reddy T.B.K."/>
            <person name="Daum C."/>
            <person name="Copeland A."/>
            <person name="Chen I.A."/>
            <person name="Ivanova N.N."/>
            <person name="Kyrpides N.C."/>
            <person name="Shapiro N."/>
            <person name="Eloe-Fadrosh E.A."/>
            <person name="Pietrasiak N."/>
        </authorList>
    </citation>
    <scope>NUCLEOTIDE SEQUENCE</scope>
    <source>
        <strain evidence="14">GSE-TBD4-15B</strain>
    </source>
</reference>
<dbReference type="SUPFAM" id="SSF54292">
    <property type="entry name" value="2Fe-2S ferredoxin-like"/>
    <property type="match status" value="1"/>
</dbReference>
<keyword evidence="8" id="KW-0408">Iron</keyword>
<dbReference type="InterPro" id="IPR001041">
    <property type="entry name" value="2Fe-2S_ferredoxin-type"/>
</dbReference>
<dbReference type="PROSITE" id="PS51085">
    <property type="entry name" value="2FE2S_FER_2"/>
    <property type="match status" value="1"/>
</dbReference>
<feature type="region of interest" description="Disordered" evidence="10">
    <location>
        <begin position="379"/>
        <end position="406"/>
    </location>
</feature>
<dbReference type="GO" id="GO:0051537">
    <property type="term" value="F:2 iron, 2 sulfur cluster binding"/>
    <property type="evidence" value="ECO:0007669"/>
    <property type="project" value="UniProtKB-KW"/>
</dbReference>
<dbReference type="PRINTS" id="PR00406">
    <property type="entry name" value="CYTB5RDTASE"/>
</dbReference>
<dbReference type="SUPFAM" id="SSF63380">
    <property type="entry name" value="Riboflavin synthase domain-like"/>
    <property type="match status" value="1"/>
</dbReference>
<dbReference type="SUPFAM" id="SSF52343">
    <property type="entry name" value="Ferredoxin reductase-like, C-terminal NADP-linked domain"/>
    <property type="match status" value="1"/>
</dbReference>
<dbReference type="PANTHER" id="PTHR47354">
    <property type="entry name" value="NADH OXIDOREDUCTASE HCR"/>
    <property type="match status" value="1"/>
</dbReference>
<dbReference type="EMBL" id="JAHHHV010000080">
    <property type="protein sequence ID" value="MBW4467747.1"/>
    <property type="molecule type" value="Genomic_DNA"/>
</dbReference>
<organism evidence="14 15">
    <name type="scientific">Pegethrix bostrychoides GSE-TBD4-15B</name>
    <dbReference type="NCBI Taxonomy" id="2839662"/>
    <lineage>
        <taxon>Bacteria</taxon>
        <taxon>Bacillati</taxon>
        <taxon>Cyanobacteriota</taxon>
        <taxon>Cyanophyceae</taxon>
        <taxon>Oculatellales</taxon>
        <taxon>Oculatellaceae</taxon>
        <taxon>Pegethrix</taxon>
    </lineage>
</organism>
<dbReference type="Gene3D" id="3.10.20.30">
    <property type="match status" value="1"/>
</dbReference>
<evidence type="ECO:0000256" key="8">
    <source>
        <dbReference type="ARBA" id="ARBA00023004"/>
    </source>
</evidence>
<gene>
    <name evidence="14" type="ORF">KME07_20155</name>
</gene>
<dbReference type="GO" id="GO:0046872">
    <property type="term" value="F:metal ion binding"/>
    <property type="evidence" value="ECO:0007669"/>
    <property type="project" value="UniProtKB-KW"/>
</dbReference>
<proteinExistence type="predicted"/>
<dbReference type="CDD" id="cd06215">
    <property type="entry name" value="FNR_iron_sulfur_binding_1"/>
    <property type="match status" value="1"/>
</dbReference>
<name>A0A951U7R3_9CYAN</name>
<dbReference type="InterPro" id="IPR008333">
    <property type="entry name" value="Cbr1-like_FAD-bd_dom"/>
</dbReference>
<dbReference type="SUPFAM" id="SSF49879">
    <property type="entry name" value="SMAD/FHA domain"/>
    <property type="match status" value="1"/>
</dbReference>
<evidence type="ECO:0000256" key="1">
    <source>
        <dbReference type="ARBA" id="ARBA00001974"/>
    </source>
</evidence>
<evidence type="ECO:0000256" key="9">
    <source>
        <dbReference type="ARBA" id="ARBA00023014"/>
    </source>
</evidence>
<comment type="caution">
    <text evidence="14">The sequence shown here is derived from an EMBL/GenBank/DDBJ whole genome shotgun (WGS) entry which is preliminary data.</text>
</comment>
<dbReference type="Gene3D" id="2.60.200.20">
    <property type="match status" value="1"/>
</dbReference>
<keyword evidence="9" id="KW-0411">Iron-sulfur</keyword>
<keyword evidence="5" id="KW-0479">Metal-binding</keyword>
<dbReference type="Pfam" id="PF00970">
    <property type="entry name" value="FAD_binding_6"/>
    <property type="match status" value="1"/>
</dbReference>
<accession>A0A951U7R3</accession>
<evidence type="ECO:0000256" key="5">
    <source>
        <dbReference type="ARBA" id="ARBA00022723"/>
    </source>
</evidence>
<evidence type="ECO:0000256" key="3">
    <source>
        <dbReference type="ARBA" id="ARBA00022630"/>
    </source>
</evidence>
<protein>
    <recommendedName>
        <fullName evidence="2">Ferredoxin--NADP reductase</fullName>
    </recommendedName>
</protein>
<dbReference type="AlphaFoldDB" id="A0A951U7R3"/>
<dbReference type="Gene3D" id="2.40.30.10">
    <property type="entry name" value="Translation factors"/>
    <property type="match status" value="1"/>
</dbReference>
<dbReference type="InterPro" id="IPR001433">
    <property type="entry name" value="OxRdtase_FAD/NAD-bd"/>
</dbReference>
<dbReference type="CDD" id="cd00060">
    <property type="entry name" value="FHA"/>
    <property type="match status" value="1"/>
</dbReference>
<comment type="cofactor">
    <cofactor evidence="1">
        <name>FAD</name>
        <dbReference type="ChEBI" id="CHEBI:57692"/>
    </cofactor>
</comment>
<keyword evidence="4" id="KW-0001">2Fe-2S</keyword>
<dbReference type="PROSITE" id="PS00197">
    <property type="entry name" value="2FE2S_FER_1"/>
    <property type="match status" value="1"/>
</dbReference>